<gene>
    <name evidence="7" type="ORF">KAR29_11890</name>
</gene>
<comment type="cofactor">
    <cofactor evidence="1">
        <name>FAD</name>
        <dbReference type="ChEBI" id="CHEBI:57692"/>
    </cofactor>
</comment>
<dbReference type="AlphaFoldDB" id="A0A9Q7EVI2"/>
<evidence type="ECO:0000256" key="4">
    <source>
        <dbReference type="ARBA" id="ARBA00022827"/>
    </source>
</evidence>
<dbReference type="Proteomes" id="UP000671879">
    <property type="component" value="Chromosome"/>
</dbReference>
<dbReference type="FunFam" id="1.10.45.10:FF:000001">
    <property type="entry name" value="D-lactate dehydrogenase mitochondrial"/>
    <property type="match status" value="1"/>
</dbReference>
<proteinExistence type="inferred from homology"/>
<dbReference type="InterPro" id="IPR016171">
    <property type="entry name" value="Vanillyl_alc_oxidase_C-sub2"/>
</dbReference>
<dbReference type="InterPro" id="IPR016169">
    <property type="entry name" value="FAD-bd_PCMH_sub2"/>
</dbReference>
<dbReference type="Pfam" id="PF02913">
    <property type="entry name" value="FAD-oxidase_C"/>
    <property type="match status" value="1"/>
</dbReference>
<dbReference type="InterPro" id="IPR016166">
    <property type="entry name" value="FAD-bd_PCMH"/>
</dbReference>
<evidence type="ECO:0000313" key="8">
    <source>
        <dbReference type="Proteomes" id="UP000671879"/>
    </source>
</evidence>
<dbReference type="InterPro" id="IPR036318">
    <property type="entry name" value="FAD-bd_PCMH-like_sf"/>
</dbReference>
<comment type="similarity">
    <text evidence="2">Belongs to the FAD-binding oxidoreductase/transferase type 4 family.</text>
</comment>
<dbReference type="InterPro" id="IPR016164">
    <property type="entry name" value="FAD-linked_Oxase-like_C"/>
</dbReference>
<keyword evidence="5" id="KW-0560">Oxidoreductase</keyword>
<evidence type="ECO:0000256" key="5">
    <source>
        <dbReference type="ARBA" id="ARBA00023002"/>
    </source>
</evidence>
<dbReference type="InterPro" id="IPR006094">
    <property type="entry name" value="Oxid_FAD_bind_N"/>
</dbReference>
<dbReference type="FunFam" id="3.30.70.2740:FF:000001">
    <property type="entry name" value="D-lactate dehydrogenase mitochondrial"/>
    <property type="match status" value="1"/>
</dbReference>
<dbReference type="Gene3D" id="3.30.70.2740">
    <property type="match status" value="1"/>
</dbReference>
<dbReference type="RefSeq" id="WP_274373204.1">
    <property type="nucleotide sequence ID" value="NZ_CP072943.1"/>
</dbReference>
<keyword evidence="4" id="KW-0274">FAD</keyword>
<dbReference type="EMBL" id="CP072943">
    <property type="protein sequence ID" value="QTX32004.1"/>
    <property type="molecule type" value="Genomic_DNA"/>
</dbReference>
<organism evidence="7 8">
    <name type="scientific">Aminithiophilus ramosus</name>
    <dbReference type="NCBI Taxonomy" id="3029084"/>
    <lineage>
        <taxon>Bacteria</taxon>
        <taxon>Thermotogati</taxon>
        <taxon>Synergistota</taxon>
        <taxon>Synergistia</taxon>
        <taxon>Synergistales</taxon>
        <taxon>Aminithiophilaceae</taxon>
        <taxon>Aminithiophilus</taxon>
    </lineage>
</organism>
<dbReference type="Gene3D" id="3.30.70.2190">
    <property type="match status" value="1"/>
</dbReference>
<dbReference type="Gene3D" id="1.10.45.10">
    <property type="entry name" value="Vanillyl-alcohol Oxidase, Chain A, domain 4"/>
    <property type="match status" value="1"/>
</dbReference>
<dbReference type="GO" id="GO:0016491">
    <property type="term" value="F:oxidoreductase activity"/>
    <property type="evidence" value="ECO:0007669"/>
    <property type="project" value="UniProtKB-KW"/>
</dbReference>
<feature type="domain" description="FAD-binding PCMH-type" evidence="6">
    <location>
        <begin position="45"/>
        <end position="225"/>
    </location>
</feature>
<dbReference type="KEGG" id="aram:KAR29_11890"/>
<dbReference type="SUPFAM" id="SSF56176">
    <property type="entry name" value="FAD-binding/transporter-associated domain-like"/>
    <property type="match status" value="1"/>
</dbReference>
<dbReference type="SUPFAM" id="SSF55103">
    <property type="entry name" value="FAD-linked oxidases, C-terminal domain"/>
    <property type="match status" value="1"/>
</dbReference>
<evidence type="ECO:0000256" key="3">
    <source>
        <dbReference type="ARBA" id="ARBA00022630"/>
    </source>
</evidence>
<sequence>MTEYRPVTAHVVERLQNILGARNVSCDADKLLTYSRDEVQGPFWKDGCLAEVVVFPESTEDVAALVRLAGEERIPLTARGAGTGLSGGAVPARRGIVVSFEKMNRIIELDRENLTLTVEPGVVTAEINRAAVDAGLLYAGDPCSGDASFIGGNVAENAGGNKVVKYGPTGSHVLALEAVMADGSVTWFGGKRRKDVTGYDFVHLLVGSEGTLALITKIVLKLLPLPAEVVDLLVPFPDVASAVAFVPRIVTEGKVLPASIEFMDRRSINLTERFLNTNLPYSDAGAHLIIQLEGNDAESLADEYERIGDLCLAHGALEVFVADNRNSRDKLWKARKSITESVWAFHPGKNVNEDVVVPTGAVPELMRRLDEIVTRAGSAYVVFGHIGDGNMHVTAAPAPEEPDRESILHRIQDELYDVVKSLGGTLTGEHGVGLKRRDAITRFLDATQIDLIRRVKLAFDPQNILNPDKIVPWE</sequence>
<name>A0A9Q7EVI2_9BACT</name>
<dbReference type="InterPro" id="IPR051914">
    <property type="entry name" value="FAD-linked_OxidoTrans_Type4"/>
</dbReference>
<protein>
    <submittedName>
        <fullName evidence="7">FAD-binding protein</fullName>
    </submittedName>
</protein>
<dbReference type="PROSITE" id="PS51387">
    <property type="entry name" value="FAD_PCMH"/>
    <property type="match status" value="1"/>
</dbReference>
<keyword evidence="8" id="KW-1185">Reference proteome</keyword>
<keyword evidence="3" id="KW-0285">Flavoprotein</keyword>
<evidence type="ECO:0000259" key="6">
    <source>
        <dbReference type="PROSITE" id="PS51387"/>
    </source>
</evidence>
<dbReference type="Pfam" id="PF01565">
    <property type="entry name" value="FAD_binding_4"/>
    <property type="match status" value="1"/>
</dbReference>
<dbReference type="PANTHER" id="PTHR42934:SF2">
    <property type="entry name" value="GLYCOLATE OXIDASE SUBUNIT GLCD"/>
    <property type="match status" value="1"/>
</dbReference>
<accession>A0A9Q7EVI2</accession>
<dbReference type="InterPro" id="IPR004113">
    <property type="entry name" value="FAD-bd_oxidored_4_C"/>
</dbReference>
<dbReference type="GO" id="GO:0071949">
    <property type="term" value="F:FAD binding"/>
    <property type="evidence" value="ECO:0007669"/>
    <property type="project" value="InterPro"/>
</dbReference>
<evidence type="ECO:0000313" key="7">
    <source>
        <dbReference type="EMBL" id="QTX32004.1"/>
    </source>
</evidence>
<evidence type="ECO:0000256" key="1">
    <source>
        <dbReference type="ARBA" id="ARBA00001974"/>
    </source>
</evidence>
<dbReference type="Gene3D" id="3.30.465.10">
    <property type="match status" value="1"/>
</dbReference>
<evidence type="ECO:0000256" key="2">
    <source>
        <dbReference type="ARBA" id="ARBA00008000"/>
    </source>
</evidence>
<reference evidence="8" key="1">
    <citation type="submission" date="2021-04" db="EMBL/GenBank/DDBJ databases">
        <title>A novel Synergistetes isolate from a pyrite-forming mixed culture.</title>
        <authorList>
            <person name="Bunk B."/>
            <person name="Sproer C."/>
            <person name="Spring S."/>
            <person name="Pester M."/>
        </authorList>
    </citation>
    <scope>NUCLEOTIDE SEQUENCE [LARGE SCALE GENOMIC DNA]</scope>
    <source>
        <strain evidence="8">J.5.4.2-T.3.5.2</strain>
    </source>
</reference>
<dbReference type="PANTHER" id="PTHR42934">
    <property type="entry name" value="GLYCOLATE OXIDASE SUBUNIT GLCD"/>
    <property type="match status" value="1"/>
</dbReference>